<evidence type="ECO:0000313" key="2">
    <source>
        <dbReference type="EMBL" id="KAK2624794.1"/>
    </source>
</evidence>
<accession>A0AAD9SX93</accession>
<name>A0AAD9SX93_9HELO</name>
<evidence type="ECO:0000313" key="3">
    <source>
        <dbReference type="Proteomes" id="UP001285354"/>
    </source>
</evidence>
<keyword evidence="3" id="KW-1185">Reference proteome</keyword>
<organism evidence="2 3">
    <name type="scientific">Diplocarpon rosae</name>
    <dbReference type="NCBI Taxonomy" id="946125"/>
    <lineage>
        <taxon>Eukaryota</taxon>
        <taxon>Fungi</taxon>
        <taxon>Dikarya</taxon>
        <taxon>Ascomycota</taxon>
        <taxon>Pezizomycotina</taxon>
        <taxon>Leotiomycetes</taxon>
        <taxon>Helotiales</taxon>
        <taxon>Drepanopezizaceae</taxon>
        <taxon>Diplocarpon</taxon>
    </lineage>
</organism>
<keyword evidence="1" id="KW-1133">Transmembrane helix</keyword>
<reference evidence="2" key="1">
    <citation type="submission" date="2023-06" db="EMBL/GenBank/DDBJ databases">
        <title>Draft genome of Marssonina rosae.</title>
        <authorList>
            <person name="Cheng Q."/>
        </authorList>
    </citation>
    <scope>NUCLEOTIDE SEQUENCE</scope>
    <source>
        <strain evidence="2">R4</strain>
    </source>
</reference>
<dbReference type="EMBL" id="JAUBYV010000009">
    <property type="protein sequence ID" value="KAK2624794.1"/>
    <property type="molecule type" value="Genomic_DNA"/>
</dbReference>
<evidence type="ECO:0000256" key="1">
    <source>
        <dbReference type="SAM" id="Phobius"/>
    </source>
</evidence>
<dbReference type="Proteomes" id="UP001285354">
    <property type="component" value="Unassembled WGS sequence"/>
</dbReference>
<keyword evidence="1" id="KW-0472">Membrane</keyword>
<gene>
    <name evidence="2" type="ORF">QTJ16_005987</name>
</gene>
<feature type="transmembrane region" description="Helical" evidence="1">
    <location>
        <begin position="91"/>
        <end position="110"/>
    </location>
</feature>
<keyword evidence="1" id="KW-0812">Transmembrane</keyword>
<comment type="caution">
    <text evidence="2">The sequence shown here is derived from an EMBL/GenBank/DDBJ whole genome shotgun (WGS) entry which is preliminary data.</text>
</comment>
<protein>
    <submittedName>
        <fullName evidence="2">Uncharacterized protein</fullName>
    </submittedName>
</protein>
<proteinExistence type="predicted"/>
<dbReference type="AlphaFoldDB" id="A0AAD9SX93"/>
<sequence length="154" mass="16061">MMKTATLSLIHTCQAAFGIYNLYLASISINNLQGYEATAKKAAKYSNTAAGQLHRTRTTQASGTISVLVSVLSSAYLLVGKSGGKTSLGLVGLNILALVAAGQHVGGFWSRKARIPVPGLGDYNEAAKHTQVVKTNLVYLAASWIGVGALALIL</sequence>
<feature type="transmembrane region" description="Helical" evidence="1">
    <location>
        <begin position="137"/>
        <end position="153"/>
    </location>
</feature>